<protein>
    <submittedName>
        <fullName evidence="1">Genomic scaffold, ProqFM164S02</fullName>
    </submittedName>
</protein>
<evidence type="ECO:0000313" key="2">
    <source>
        <dbReference type="Proteomes" id="UP000030686"/>
    </source>
</evidence>
<dbReference type="EMBL" id="HG792016">
    <property type="protein sequence ID" value="CDM32676.1"/>
    <property type="molecule type" value="Genomic_DNA"/>
</dbReference>
<keyword evidence="2" id="KW-1185">Reference proteome</keyword>
<dbReference type="AlphaFoldDB" id="W6Q9I2"/>
<proteinExistence type="predicted"/>
<reference evidence="1" key="1">
    <citation type="journal article" date="2014" name="Nat. Commun.">
        <title>Multiple recent horizontal transfers of a large genomic region in cheese making fungi.</title>
        <authorList>
            <person name="Cheeseman K."/>
            <person name="Ropars J."/>
            <person name="Renault P."/>
            <person name="Dupont J."/>
            <person name="Gouzy J."/>
            <person name="Branca A."/>
            <person name="Abraham A.L."/>
            <person name="Ceppi M."/>
            <person name="Conseiller E."/>
            <person name="Debuchy R."/>
            <person name="Malagnac F."/>
            <person name="Goarin A."/>
            <person name="Silar P."/>
            <person name="Lacoste S."/>
            <person name="Sallet E."/>
            <person name="Bensimon A."/>
            <person name="Giraud T."/>
            <person name="Brygoo Y."/>
        </authorList>
    </citation>
    <scope>NUCLEOTIDE SEQUENCE [LARGE SCALE GENOMIC DNA]</scope>
    <source>
        <strain evidence="1">FM164</strain>
    </source>
</reference>
<name>W6Q9I2_PENRF</name>
<organism evidence="1 2">
    <name type="scientific">Penicillium roqueforti (strain FM164)</name>
    <dbReference type="NCBI Taxonomy" id="1365484"/>
    <lineage>
        <taxon>Eukaryota</taxon>
        <taxon>Fungi</taxon>
        <taxon>Dikarya</taxon>
        <taxon>Ascomycota</taxon>
        <taxon>Pezizomycotina</taxon>
        <taxon>Eurotiomycetes</taxon>
        <taxon>Eurotiomycetidae</taxon>
        <taxon>Eurotiales</taxon>
        <taxon>Aspergillaceae</taxon>
        <taxon>Penicillium</taxon>
    </lineage>
</organism>
<accession>W6Q9I2</accession>
<gene>
    <name evidence="1" type="ORF">PROQFM164_S02g002827</name>
</gene>
<dbReference type="Proteomes" id="UP000030686">
    <property type="component" value="Unassembled WGS sequence"/>
</dbReference>
<evidence type="ECO:0000313" key="1">
    <source>
        <dbReference type="EMBL" id="CDM32676.1"/>
    </source>
</evidence>
<sequence>MVRPRRVDGIIVGAQASSCNGVVSALGGSDLQAAEEPEGW</sequence>